<dbReference type="SUPFAM" id="SSF52540">
    <property type="entry name" value="P-loop containing nucleoside triphosphate hydrolases"/>
    <property type="match status" value="1"/>
</dbReference>
<name>A0ABX9ARI2_9ENTR</name>
<evidence type="ECO:0000313" key="3">
    <source>
        <dbReference type="Proteomes" id="UP000825886"/>
    </source>
</evidence>
<dbReference type="InterPro" id="IPR002611">
    <property type="entry name" value="IstB_ATP-bd"/>
</dbReference>
<proteinExistence type="predicted"/>
<evidence type="ECO:0000313" key="2">
    <source>
        <dbReference type="EMBL" id="QZN97813.1"/>
    </source>
</evidence>
<feature type="domain" description="IstB-like ATP-binding" evidence="1">
    <location>
        <begin position="99"/>
        <end position="219"/>
    </location>
</feature>
<sequence>MSDLIRRLQAAMPAGIKPKFTTPEEWQAWQLEQGRKDSERIAELNRVNRLQKILGRSGIQELHRACSFQNYNAELPGQRNALDKAKRYASEFGSRFGGFIFSGGCGTGKNHLAAAIGNHLLSKNKSVLVVTVPDLMMRFRETYQDGAKVSEADLMNDLCNVDLLILDDIGVQRGNQNEEIVLFQIVDRRLSAKKPVGMLTNLDVEKLTALLTERIMDRMRMDGGMWINFDWPSYRKNVRSGPTNLEE</sequence>
<dbReference type="PIRSF" id="PIRSF003073">
    <property type="entry name" value="DNAC_TnpB_IstB"/>
    <property type="match status" value="1"/>
</dbReference>
<dbReference type="Gene3D" id="3.40.50.300">
    <property type="entry name" value="P-loop containing nucleotide triphosphate hydrolases"/>
    <property type="match status" value="1"/>
</dbReference>
<dbReference type="CDD" id="cd00009">
    <property type="entry name" value="AAA"/>
    <property type="match status" value="1"/>
</dbReference>
<dbReference type="Pfam" id="PF01695">
    <property type="entry name" value="IstB_IS21"/>
    <property type="match status" value="1"/>
</dbReference>
<dbReference type="GO" id="GO:0005524">
    <property type="term" value="F:ATP binding"/>
    <property type="evidence" value="ECO:0007669"/>
    <property type="project" value="UniProtKB-KW"/>
</dbReference>
<gene>
    <name evidence="2" type="ORF">K6K13_11205</name>
</gene>
<keyword evidence="2" id="KW-0067">ATP-binding</keyword>
<evidence type="ECO:0000259" key="1">
    <source>
        <dbReference type="Pfam" id="PF01695"/>
    </source>
</evidence>
<accession>A0ABX9ARI2</accession>
<dbReference type="EMBL" id="CP081864">
    <property type="protein sequence ID" value="QZN97813.1"/>
    <property type="molecule type" value="Genomic_DNA"/>
</dbReference>
<dbReference type="PANTHER" id="PTHR30050">
    <property type="entry name" value="CHROMOSOMAL REPLICATION INITIATOR PROTEIN DNAA"/>
    <property type="match status" value="1"/>
</dbReference>
<dbReference type="InterPro" id="IPR027417">
    <property type="entry name" value="P-loop_NTPase"/>
</dbReference>
<organism evidence="2 3">
    <name type="scientific">Symbiopectobacterium purcellii</name>
    <dbReference type="NCBI Taxonomy" id="2871826"/>
    <lineage>
        <taxon>Bacteria</taxon>
        <taxon>Pseudomonadati</taxon>
        <taxon>Pseudomonadota</taxon>
        <taxon>Gammaproteobacteria</taxon>
        <taxon>Enterobacterales</taxon>
        <taxon>Enterobacteriaceae</taxon>
    </lineage>
</organism>
<keyword evidence="3" id="KW-1185">Reference proteome</keyword>
<dbReference type="Proteomes" id="UP000825886">
    <property type="component" value="Chromosome"/>
</dbReference>
<reference evidence="2 3" key="1">
    <citation type="submission" date="2021-08" db="EMBL/GenBank/DDBJ databases">
        <title>Culture and genomic analysis of Symbiopectobacterium purcellii sp. nov. gen. nov., isolated from the leafhopper Empoasca decipiens.</title>
        <authorList>
            <person name="Nadal-Jimenez P."/>
            <person name="Siozios S."/>
            <person name="Halliday N."/>
            <person name="Camara M."/>
            <person name="Hurst G.D.D."/>
        </authorList>
    </citation>
    <scope>NUCLEOTIDE SEQUENCE [LARGE SCALE GENOMIC DNA]</scope>
    <source>
        <strain evidence="2 3">SyEd1</strain>
    </source>
</reference>
<keyword evidence="2" id="KW-0547">Nucleotide-binding</keyword>
<protein>
    <submittedName>
        <fullName evidence="2">ATP-binding protein</fullName>
    </submittedName>
</protein>
<dbReference type="InterPro" id="IPR028350">
    <property type="entry name" value="DNAC/IstB-like"/>
</dbReference>
<dbReference type="PANTHER" id="PTHR30050:SF4">
    <property type="entry name" value="ATP-BINDING PROTEIN RV3427C IN INSERTION SEQUENCE-RELATED"/>
    <property type="match status" value="1"/>
</dbReference>
<dbReference type="RefSeq" id="WP_222160844.1">
    <property type="nucleotide sequence ID" value="NZ_CP081864.1"/>
</dbReference>